<protein>
    <submittedName>
        <fullName evidence="1">Uncharacterized protein</fullName>
    </submittedName>
</protein>
<evidence type="ECO:0000313" key="2">
    <source>
        <dbReference type="Proteomes" id="UP000828251"/>
    </source>
</evidence>
<dbReference type="AlphaFoldDB" id="A0A9D4A1C3"/>
<comment type="caution">
    <text evidence="1">The sequence shown here is derived from an EMBL/GenBank/DDBJ whole genome shotgun (WGS) entry which is preliminary data.</text>
</comment>
<gene>
    <name evidence="1" type="ORF">J1N35_021474</name>
</gene>
<sequence length="104" mass="12092">MMLSVARKGLKHISRISRSLESSPSRRVGNFRRRRRHLRYLKLELGSEIAITAQVEVLHLGAFSLHSFEYHLSQQKRDGHRRCLSFLCSSIKPLWIALVIPPFL</sequence>
<keyword evidence="2" id="KW-1185">Reference proteome</keyword>
<evidence type="ECO:0000313" key="1">
    <source>
        <dbReference type="EMBL" id="KAH1081713.1"/>
    </source>
</evidence>
<dbReference type="EMBL" id="JAIQCV010000007">
    <property type="protein sequence ID" value="KAH1081713.1"/>
    <property type="molecule type" value="Genomic_DNA"/>
</dbReference>
<accession>A0A9D4A1C3</accession>
<dbReference type="Proteomes" id="UP000828251">
    <property type="component" value="Unassembled WGS sequence"/>
</dbReference>
<reference evidence="1 2" key="1">
    <citation type="journal article" date="2021" name="Plant Biotechnol. J.">
        <title>Multi-omics assisted identification of the key and species-specific regulatory components of drought-tolerant mechanisms in Gossypium stocksii.</title>
        <authorList>
            <person name="Yu D."/>
            <person name="Ke L."/>
            <person name="Zhang D."/>
            <person name="Wu Y."/>
            <person name="Sun Y."/>
            <person name="Mei J."/>
            <person name="Sun J."/>
            <person name="Sun Y."/>
        </authorList>
    </citation>
    <scope>NUCLEOTIDE SEQUENCE [LARGE SCALE GENOMIC DNA]</scope>
    <source>
        <strain evidence="2">cv. E1</strain>
        <tissue evidence="1">Leaf</tissue>
    </source>
</reference>
<name>A0A9D4A1C3_9ROSI</name>
<organism evidence="1 2">
    <name type="scientific">Gossypium stocksii</name>
    <dbReference type="NCBI Taxonomy" id="47602"/>
    <lineage>
        <taxon>Eukaryota</taxon>
        <taxon>Viridiplantae</taxon>
        <taxon>Streptophyta</taxon>
        <taxon>Embryophyta</taxon>
        <taxon>Tracheophyta</taxon>
        <taxon>Spermatophyta</taxon>
        <taxon>Magnoliopsida</taxon>
        <taxon>eudicotyledons</taxon>
        <taxon>Gunneridae</taxon>
        <taxon>Pentapetalae</taxon>
        <taxon>rosids</taxon>
        <taxon>malvids</taxon>
        <taxon>Malvales</taxon>
        <taxon>Malvaceae</taxon>
        <taxon>Malvoideae</taxon>
        <taxon>Gossypium</taxon>
    </lineage>
</organism>
<proteinExistence type="predicted"/>